<dbReference type="KEGG" id="ptp:RCA23_c01270"/>
<name>A0AAN0RGC8_9RHOB</name>
<dbReference type="Proteomes" id="UP000028680">
    <property type="component" value="Chromosome"/>
</dbReference>
<dbReference type="AlphaFoldDB" id="A0AAN0RGC8"/>
<accession>A0AAN0RGC8</accession>
<keyword evidence="2" id="KW-1185">Reference proteome</keyword>
<proteinExistence type="predicted"/>
<protein>
    <submittedName>
        <fullName evidence="1">Uncharacterized protein</fullName>
    </submittedName>
</protein>
<gene>
    <name evidence="1" type="ORF">RCA23_c01270</name>
</gene>
<reference evidence="1 2" key="1">
    <citation type="journal article" date="2014" name="ISME J.">
        <title>Adaptation of an abundant Roseobacter RCA organism to pelagic systems revealed by genomic and transcriptomic analyses.</title>
        <authorList>
            <person name="Voget S."/>
            <person name="Wemheuer B."/>
            <person name="Brinkhoff T."/>
            <person name="Vollmers J."/>
            <person name="Dietrich S."/>
            <person name="Giebel H.A."/>
            <person name="Beardsley C."/>
            <person name="Sardemann C."/>
            <person name="Bakenhus I."/>
            <person name="Billerbeck S."/>
            <person name="Daniel R."/>
            <person name="Simon M."/>
        </authorList>
    </citation>
    <scope>NUCLEOTIDE SEQUENCE [LARGE SCALE GENOMIC DNA]</scope>
    <source>
        <strain evidence="1 2">RCA23</strain>
    </source>
</reference>
<dbReference type="RefSeq" id="WP_044048576.1">
    <property type="nucleotide sequence ID" value="NZ_CP003984.1"/>
</dbReference>
<evidence type="ECO:0000313" key="2">
    <source>
        <dbReference type="Proteomes" id="UP000028680"/>
    </source>
</evidence>
<sequence length="107" mass="11690">MNPPSSIGQTADIYAGRFANQRQVFTHLRGAAGTAFIPDRVEVICNENPEPRLAHWFSQGDSAAIEDSLGLNTTCVIIFEHAQAELDTAGTDRLTYLGSFVALRNRP</sequence>
<evidence type="ECO:0000313" key="1">
    <source>
        <dbReference type="EMBL" id="AII85694.1"/>
    </source>
</evidence>
<dbReference type="EMBL" id="CP003984">
    <property type="protein sequence ID" value="AII85694.1"/>
    <property type="molecule type" value="Genomic_DNA"/>
</dbReference>
<organism evidence="1 2">
    <name type="scientific">Planktomarina temperata RCA23</name>
    <dbReference type="NCBI Taxonomy" id="666509"/>
    <lineage>
        <taxon>Bacteria</taxon>
        <taxon>Pseudomonadati</taxon>
        <taxon>Pseudomonadota</taxon>
        <taxon>Alphaproteobacteria</taxon>
        <taxon>Rhodobacterales</taxon>
        <taxon>Paracoccaceae</taxon>
        <taxon>Planktomarina</taxon>
    </lineage>
</organism>